<dbReference type="Proteomes" id="UP000192920">
    <property type="component" value="Unassembled WGS sequence"/>
</dbReference>
<dbReference type="PRINTS" id="PR00690">
    <property type="entry name" value="ADHESNFAMILY"/>
</dbReference>
<dbReference type="Pfam" id="PF01297">
    <property type="entry name" value="ZnuA"/>
    <property type="match status" value="1"/>
</dbReference>
<dbReference type="PANTHER" id="PTHR42953">
    <property type="entry name" value="HIGH-AFFINITY ZINC UPTAKE SYSTEM PROTEIN ZNUA-RELATED"/>
    <property type="match status" value="1"/>
</dbReference>
<sequence>MKKTLLGVALLSLPLWAWAKLPVVASFSIVADMTREIGGDRVEVVSLVGPNQDAHVFQPAPADVKRLAAAKVFVVNGLGFEGWMGRLTRSAGFKGTLIEASKGIQPLMVEDHGVEEHGHQHGGIDPHAWQDPARVQTYIKNIAEGLSKADPEGQAVYRQRAADYGRKVGELDQWAAKALAAVPAVQRKVLTSHDAFAYLGKRYGIQLLSPQGVSTDTEASAKAVAMLVRQIKKEKVKAVFFENMSDKRLLEQLAREANVKADAALYADALSAPNGPANSYLALFRYNVNTILKSFR</sequence>
<dbReference type="PRINTS" id="PR00691">
    <property type="entry name" value="ADHESINB"/>
</dbReference>
<comment type="subcellular location">
    <subcellularLocation>
        <location evidence="1">Cell envelope</location>
    </subcellularLocation>
</comment>
<evidence type="ECO:0000256" key="1">
    <source>
        <dbReference type="ARBA" id="ARBA00004196"/>
    </source>
</evidence>
<dbReference type="InterPro" id="IPR006127">
    <property type="entry name" value="ZnuA-like"/>
</dbReference>
<dbReference type="EMBL" id="FXAG01000022">
    <property type="protein sequence ID" value="SMF45618.1"/>
    <property type="molecule type" value="Genomic_DNA"/>
</dbReference>
<dbReference type="InterPro" id="IPR050492">
    <property type="entry name" value="Bact_metal-bind_prot9"/>
</dbReference>
<dbReference type="InterPro" id="IPR006128">
    <property type="entry name" value="Lipoprotein_PsaA-like"/>
</dbReference>
<keyword evidence="3 6" id="KW-0813">Transport</keyword>
<feature type="signal peptide" evidence="7">
    <location>
        <begin position="1"/>
        <end position="19"/>
    </location>
</feature>
<feature type="chain" id="PRO_5012915667" evidence="7">
    <location>
        <begin position="20"/>
        <end position="296"/>
    </location>
</feature>
<keyword evidence="4" id="KW-0479">Metal-binding</keyword>
<dbReference type="GO" id="GO:0030001">
    <property type="term" value="P:metal ion transport"/>
    <property type="evidence" value="ECO:0007669"/>
    <property type="project" value="InterPro"/>
</dbReference>
<keyword evidence="5 7" id="KW-0732">Signal</keyword>
<gene>
    <name evidence="8" type="ORF">SAMN02745746_03371</name>
</gene>
<dbReference type="AlphaFoldDB" id="A0A1Y6CCD9"/>
<organism evidence="8 9">
    <name type="scientific">Pseudogulbenkiania subflava DSM 22618</name>
    <dbReference type="NCBI Taxonomy" id="1123014"/>
    <lineage>
        <taxon>Bacteria</taxon>
        <taxon>Pseudomonadati</taxon>
        <taxon>Pseudomonadota</taxon>
        <taxon>Betaproteobacteria</taxon>
        <taxon>Neisseriales</taxon>
        <taxon>Chromobacteriaceae</taxon>
        <taxon>Pseudogulbenkiania</taxon>
    </lineage>
</organism>
<dbReference type="Gene3D" id="3.40.50.1980">
    <property type="entry name" value="Nitrogenase molybdenum iron protein domain"/>
    <property type="match status" value="2"/>
</dbReference>
<dbReference type="GO" id="GO:0030313">
    <property type="term" value="C:cell envelope"/>
    <property type="evidence" value="ECO:0007669"/>
    <property type="project" value="UniProtKB-SubCell"/>
</dbReference>
<evidence type="ECO:0000313" key="9">
    <source>
        <dbReference type="Proteomes" id="UP000192920"/>
    </source>
</evidence>
<dbReference type="SUPFAM" id="SSF53807">
    <property type="entry name" value="Helical backbone' metal receptor"/>
    <property type="match status" value="1"/>
</dbReference>
<evidence type="ECO:0000256" key="3">
    <source>
        <dbReference type="ARBA" id="ARBA00022448"/>
    </source>
</evidence>
<dbReference type="GO" id="GO:0007155">
    <property type="term" value="P:cell adhesion"/>
    <property type="evidence" value="ECO:0007669"/>
    <property type="project" value="InterPro"/>
</dbReference>
<dbReference type="InterPro" id="IPR006129">
    <property type="entry name" value="AdhesinB"/>
</dbReference>
<reference evidence="9" key="1">
    <citation type="submission" date="2017-04" db="EMBL/GenBank/DDBJ databases">
        <authorList>
            <person name="Varghese N."/>
            <person name="Submissions S."/>
        </authorList>
    </citation>
    <scope>NUCLEOTIDE SEQUENCE [LARGE SCALE GENOMIC DNA]</scope>
    <source>
        <strain evidence="9">DSM 22618</strain>
    </source>
</reference>
<proteinExistence type="inferred from homology"/>
<dbReference type="STRING" id="1123014.SAMN02745746_03371"/>
<evidence type="ECO:0000256" key="2">
    <source>
        <dbReference type="ARBA" id="ARBA00011028"/>
    </source>
</evidence>
<dbReference type="GO" id="GO:0046872">
    <property type="term" value="F:metal ion binding"/>
    <property type="evidence" value="ECO:0007669"/>
    <property type="project" value="UniProtKB-KW"/>
</dbReference>
<accession>A0A1Y6CCD9</accession>
<evidence type="ECO:0000256" key="4">
    <source>
        <dbReference type="ARBA" id="ARBA00022723"/>
    </source>
</evidence>
<protein>
    <submittedName>
        <fullName evidence="8">Zinc/manganese transport system substrate-binding protein</fullName>
    </submittedName>
</protein>
<comment type="similarity">
    <text evidence="2 6">Belongs to the bacterial solute-binding protein 9 family.</text>
</comment>
<evidence type="ECO:0000256" key="6">
    <source>
        <dbReference type="RuleBase" id="RU003512"/>
    </source>
</evidence>
<name>A0A1Y6CCD9_9NEIS</name>
<evidence type="ECO:0000256" key="7">
    <source>
        <dbReference type="SAM" id="SignalP"/>
    </source>
</evidence>
<evidence type="ECO:0000256" key="5">
    <source>
        <dbReference type="ARBA" id="ARBA00022729"/>
    </source>
</evidence>
<evidence type="ECO:0000313" key="8">
    <source>
        <dbReference type="EMBL" id="SMF45618.1"/>
    </source>
</evidence>
<keyword evidence="9" id="KW-1185">Reference proteome</keyword>
<dbReference type="PANTHER" id="PTHR42953:SF1">
    <property type="entry name" value="METAL-BINDING PROTEIN HI_0362-RELATED"/>
    <property type="match status" value="1"/>
</dbReference>
<dbReference type="RefSeq" id="WP_085277464.1">
    <property type="nucleotide sequence ID" value="NZ_FXAG01000022.1"/>
</dbReference>